<dbReference type="RefSeq" id="WP_190615096.1">
    <property type="nucleotide sequence ID" value="NZ_AP018712.1"/>
</dbReference>
<reference evidence="2 3" key="1">
    <citation type="submission" date="2018-06" db="EMBL/GenBank/DDBJ databases">
        <title>Genome sequencing of Oceanotoga sp. sy52.</title>
        <authorList>
            <person name="Mori K."/>
        </authorList>
    </citation>
    <scope>NUCLEOTIDE SEQUENCE [LARGE SCALE GENOMIC DNA]</scope>
    <source>
        <strain evidence="3">sy52</strain>
    </source>
</reference>
<dbReference type="InterPro" id="IPR000905">
    <property type="entry name" value="Gcp-like_dom"/>
</dbReference>
<keyword evidence="3" id="KW-1185">Reference proteome</keyword>
<feature type="domain" description="Gcp-like" evidence="1">
    <location>
        <begin position="35"/>
        <end position="122"/>
    </location>
</feature>
<accession>A0A7G1G591</accession>
<evidence type="ECO:0000313" key="3">
    <source>
        <dbReference type="Proteomes" id="UP000516361"/>
    </source>
</evidence>
<dbReference type="NCBIfam" id="TIGR03725">
    <property type="entry name" value="T6A_YeaZ"/>
    <property type="match status" value="1"/>
</dbReference>
<dbReference type="InterPro" id="IPR022496">
    <property type="entry name" value="T6A_TsaB"/>
</dbReference>
<evidence type="ECO:0000313" key="2">
    <source>
        <dbReference type="EMBL" id="BBE29953.1"/>
    </source>
</evidence>
<dbReference type="GO" id="GO:0002949">
    <property type="term" value="P:tRNA threonylcarbamoyladenosine modification"/>
    <property type="evidence" value="ECO:0007669"/>
    <property type="project" value="InterPro"/>
</dbReference>
<dbReference type="Gene3D" id="3.30.420.200">
    <property type="match status" value="1"/>
</dbReference>
<protein>
    <submittedName>
        <fullName evidence="2">tRNA threonylcarbamoyladenosine biosynthesis protein TsaB</fullName>
    </submittedName>
</protein>
<proteinExistence type="predicted"/>
<dbReference type="EMBL" id="AP018712">
    <property type="protein sequence ID" value="BBE29953.1"/>
    <property type="molecule type" value="Genomic_DNA"/>
</dbReference>
<dbReference type="KEGG" id="ocy:OSSY52_00940"/>
<dbReference type="Pfam" id="PF00814">
    <property type="entry name" value="TsaD"/>
    <property type="match status" value="1"/>
</dbReference>
<dbReference type="InterPro" id="IPR043129">
    <property type="entry name" value="ATPase_NBD"/>
</dbReference>
<organism evidence="2 3">
    <name type="scientific">Tepiditoga spiralis</name>
    <dbReference type="NCBI Taxonomy" id="2108365"/>
    <lineage>
        <taxon>Bacteria</taxon>
        <taxon>Thermotogati</taxon>
        <taxon>Thermotogota</taxon>
        <taxon>Thermotogae</taxon>
        <taxon>Petrotogales</taxon>
        <taxon>Petrotogaceae</taxon>
        <taxon>Tepiditoga</taxon>
    </lineage>
</organism>
<dbReference type="InParanoid" id="A0A7G1G591"/>
<gene>
    <name evidence="2" type="primary">tsaB</name>
    <name evidence="2" type="ORF">OSSY52_00940</name>
</gene>
<dbReference type="AlphaFoldDB" id="A0A7G1G591"/>
<dbReference type="Gene3D" id="3.30.420.40">
    <property type="match status" value="1"/>
</dbReference>
<dbReference type="SUPFAM" id="SSF53067">
    <property type="entry name" value="Actin-like ATPase domain"/>
    <property type="match status" value="2"/>
</dbReference>
<name>A0A7G1G591_9BACT</name>
<evidence type="ECO:0000259" key="1">
    <source>
        <dbReference type="Pfam" id="PF00814"/>
    </source>
</evidence>
<sequence length="220" mass="25576">MNTLIISSSSKEIFILITKNKKIYLKTITGKGSGSKIAPVIKKMIDELNININDFNEFAIDIGPGSFTGIRISIAFLQGLMINSNKKIKTFYSTDLINISFEKEVKKRMVLKRAREDAAYVSLYENKKRLFGPKMISAEELKKYEDYALLGDESLYFKEKYNLKNEYYEVKINYTKILELLENSNSVEIKDLKPLYLQKPIAVEVWEKKNNKKMPEKNWN</sequence>
<dbReference type="Proteomes" id="UP000516361">
    <property type="component" value="Chromosome"/>
</dbReference>